<evidence type="ECO:0000313" key="2">
    <source>
        <dbReference type="EMBL" id="MFC5460781.1"/>
    </source>
</evidence>
<feature type="compositionally biased region" description="Polar residues" evidence="1">
    <location>
        <begin position="101"/>
        <end position="112"/>
    </location>
</feature>
<protein>
    <recommendedName>
        <fullName evidence="4">Collagen-like protein</fullName>
    </recommendedName>
</protein>
<sequence length="192" mass="17710">MKTSSSFTTLTHRVTIGAIAVSCAMLAGCDRGHANARDGVEQTKFPGQVTAGGLTSGQVMARSSKPETNAAYAGGTPGIAGGSGGTTGGAALGGTVAESGQGPSQGVTTPASAGQAGNKPVGDYGGPPANAPAAGVTPVGAGTASNQDKTAPAVNPTGATGATGAAGPAGTAGAPGQPTKPAAAPGTLTGDK</sequence>
<feature type="compositionally biased region" description="Low complexity" evidence="1">
    <location>
        <begin position="126"/>
        <end position="192"/>
    </location>
</feature>
<evidence type="ECO:0000313" key="3">
    <source>
        <dbReference type="Proteomes" id="UP001596050"/>
    </source>
</evidence>
<reference evidence="3" key="1">
    <citation type="journal article" date="2019" name="Int. J. Syst. Evol. Microbiol.">
        <title>The Global Catalogue of Microorganisms (GCM) 10K type strain sequencing project: providing services to taxonomists for standard genome sequencing and annotation.</title>
        <authorList>
            <consortium name="The Broad Institute Genomics Platform"/>
            <consortium name="The Broad Institute Genome Sequencing Center for Infectious Disease"/>
            <person name="Wu L."/>
            <person name="Ma J."/>
        </authorList>
    </citation>
    <scope>NUCLEOTIDE SEQUENCE [LARGE SCALE GENOMIC DNA]</scope>
    <source>
        <strain evidence="3">KACC 12649</strain>
    </source>
</reference>
<dbReference type="RefSeq" id="WP_379783983.1">
    <property type="nucleotide sequence ID" value="NZ_JBHSMU010000014.1"/>
</dbReference>
<proteinExistence type="predicted"/>
<gene>
    <name evidence="2" type="ORF">ACFPN5_13305</name>
</gene>
<feature type="region of interest" description="Disordered" evidence="1">
    <location>
        <begin position="66"/>
        <end position="192"/>
    </location>
</feature>
<name>A0ABW0L615_9BURK</name>
<keyword evidence="3" id="KW-1185">Reference proteome</keyword>
<accession>A0ABW0L615</accession>
<evidence type="ECO:0000256" key="1">
    <source>
        <dbReference type="SAM" id="MobiDB-lite"/>
    </source>
</evidence>
<dbReference type="Proteomes" id="UP001596050">
    <property type="component" value="Unassembled WGS sequence"/>
</dbReference>
<organism evidence="2 3">
    <name type="scientific">Massilia niabensis</name>
    <dbReference type="NCBI Taxonomy" id="544910"/>
    <lineage>
        <taxon>Bacteria</taxon>
        <taxon>Pseudomonadati</taxon>
        <taxon>Pseudomonadota</taxon>
        <taxon>Betaproteobacteria</taxon>
        <taxon>Burkholderiales</taxon>
        <taxon>Oxalobacteraceae</taxon>
        <taxon>Telluria group</taxon>
        <taxon>Massilia</taxon>
    </lineage>
</organism>
<comment type="caution">
    <text evidence="2">The sequence shown here is derived from an EMBL/GenBank/DDBJ whole genome shotgun (WGS) entry which is preliminary data.</text>
</comment>
<evidence type="ECO:0008006" key="4">
    <source>
        <dbReference type="Google" id="ProtNLM"/>
    </source>
</evidence>
<feature type="compositionally biased region" description="Gly residues" evidence="1">
    <location>
        <begin position="75"/>
        <end position="92"/>
    </location>
</feature>
<dbReference type="PROSITE" id="PS51257">
    <property type="entry name" value="PROKAR_LIPOPROTEIN"/>
    <property type="match status" value="1"/>
</dbReference>
<dbReference type="EMBL" id="JBHSMU010000014">
    <property type="protein sequence ID" value="MFC5460781.1"/>
    <property type="molecule type" value="Genomic_DNA"/>
</dbReference>